<evidence type="ECO:0000313" key="10">
    <source>
        <dbReference type="Proteomes" id="UP000540423"/>
    </source>
</evidence>
<accession>A0A7X0HER9</accession>
<feature type="site" description="Important for catalytic activity" evidence="7">
    <location>
        <position position="481"/>
    </location>
</feature>
<feature type="compositionally biased region" description="Basic residues" evidence="8">
    <location>
        <begin position="234"/>
        <end position="248"/>
    </location>
</feature>
<evidence type="ECO:0000256" key="6">
    <source>
        <dbReference type="ARBA" id="ARBA00023316"/>
    </source>
</evidence>
<evidence type="ECO:0000256" key="3">
    <source>
        <dbReference type="ARBA" id="ARBA00022989"/>
    </source>
</evidence>
<comment type="catalytic activity">
    <reaction evidence="7">
        <text>a peptidoglycan chain = a peptidoglycan chain with N-acetyl-1,6-anhydromuramyl-[peptide] at the reducing end + a peptidoglycan chain with N-acetylglucosamine at the non-reducing end.</text>
        <dbReference type="EC" id="4.2.2.29"/>
    </reaction>
</comment>
<organism evidence="9 10">
    <name type="scientific">Streptomyces candidus</name>
    <dbReference type="NCBI Taxonomy" id="67283"/>
    <lineage>
        <taxon>Bacteria</taxon>
        <taxon>Bacillati</taxon>
        <taxon>Actinomycetota</taxon>
        <taxon>Actinomycetes</taxon>
        <taxon>Kitasatosporales</taxon>
        <taxon>Streptomycetaceae</taxon>
        <taxon>Streptomyces</taxon>
    </lineage>
</organism>
<evidence type="ECO:0000256" key="8">
    <source>
        <dbReference type="SAM" id="MobiDB-lite"/>
    </source>
</evidence>
<dbReference type="PANTHER" id="PTHR30518:SF2">
    <property type="entry name" value="ENDOLYTIC MUREIN TRANSGLYCOSYLASE"/>
    <property type="match status" value="1"/>
</dbReference>
<dbReference type="Gene3D" id="3.30.1490.480">
    <property type="entry name" value="Endolytic murein transglycosylase"/>
    <property type="match status" value="1"/>
</dbReference>
<feature type="compositionally biased region" description="Low complexity" evidence="8">
    <location>
        <begin position="16"/>
        <end position="26"/>
    </location>
</feature>
<proteinExistence type="inferred from homology"/>
<keyword evidence="1 7" id="KW-1003">Cell membrane</keyword>
<dbReference type="Pfam" id="PF02618">
    <property type="entry name" value="YceG"/>
    <property type="match status" value="1"/>
</dbReference>
<feature type="compositionally biased region" description="Low complexity" evidence="8">
    <location>
        <begin position="37"/>
        <end position="64"/>
    </location>
</feature>
<dbReference type="GO" id="GO:0009252">
    <property type="term" value="P:peptidoglycan biosynthetic process"/>
    <property type="evidence" value="ECO:0007669"/>
    <property type="project" value="UniProtKB-UniRule"/>
</dbReference>
<comment type="caution">
    <text evidence="9">The sequence shown here is derived from an EMBL/GenBank/DDBJ whole genome shotgun (WGS) entry which is preliminary data.</text>
</comment>
<dbReference type="EMBL" id="JACHEM010000006">
    <property type="protein sequence ID" value="MBB6436296.1"/>
    <property type="molecule type" value="Genomic_DNA"/>
</dbReference>
<gene>
    <name evidence="7" type="primary">mltG</name>
    <name evidence="9" type="ORF">HNQ79_002760</name>
</gene>
<keyword evidence="4 7" id="KW-0472">Membrane</keyword>
<evidence type="ECO:0000313" key="9">
    <source>
        <dbReference type="EMBL" id="MBB6436296.1"/>
    </source>
</evidence>
<evidence type="ECO:0000256" key="7">
    <source>
        <dbReference type="HAMAP-Rule" id="MF_02065"/>
    </source>
</evidence>
<dbReference type="CDD" id="cd08010">
    <property type="entry name" value="MltG_like"/>
    <property type="match status" value="1"/>
</dbReference>
<evidence type="ECO:0000256" key="4">
    <source>
        <dbReference type="ARBA" id="ARBA00023136"/>
    </source>
</evidence>
<comment type="function">
    <text evidence="7">Functions as a peptidoglycan terminase that cleaves nascent peptidoglycan strands endolytically to terminate their elongation.</text>
</comment>
<feature type="transmembrane region" description="Helical" evidence="7">
    <location>
        <begin position="253"/>
        <end position="274"/>
    </location>
</feature>
<feature type="compositionally biased region" description="Gly residues" evidence="8">
    <location>
        <begin position="27"/>
        <end position="36"/>
    </location>
</feature>
<name>A0A7X0HER9_9ACTN</name>
<keyword evidence="3 7" id="KW-1133">Transmembrane helix</keyword>
<dbReference type="Proteomes" id="UP000540423">
    <property type="component" value="Unassembled WGS sequence"/>
</dbReference>
<feature type="compositionally biased region" description="Low complexity" evidence="8">
    <location>
        <begin position="112"/>
        <end position="132"/>
    </location>
</feature>
<feature type="compositionally biased region" description="Basic and acidic residues" evidence="8">
    <location>
        <begin position="99"/>
        <end position="111"/>
    </location>
</feature>
<dbReference type="GO" id="GO:0071555">
    <property type="term" value="P:cell wall organization"/>
    <property type="evidence" value="ECO:0007669"/>
    <property type="project" value="UniProtKB-KW"/>
</dbReference>
<reference evidence="9 10" key="1">
    <citation type="submission" date="2020-08" db="EMBL/GenBank/DDBJ databases">
        <title>Genomic Encyclopedia of Type Strains, Phase IV (KMG-IV): sequencing the most valuable type-strain genomes for metagenomic binning, comparative biology and taxonomic classification.</title>
        <authorList>
            <person name="Goeker M."/>
        </authorList>
    </citation>
    <scope>NUCLEOTIDE SEQUENCE [LARGE SCALE GENOMIC DNA]</scope>
    <source>
        <strain evidence="9 10">DSM 40141</strain>
    </source>
</reference>
<dbReference type="NCBIfam" id="TIGR00247">
    <property type="entry name" value="endolytic transglycosylase MltG"/>
    <property type="match status" value="1"/>
</dbReference>
<keyword evidence="5 7" id="KW-0456">Lyase</keyword>
<evidence type="ECO:0000256" key="1">
    <source>
        <dbReference type="ARBA" id="ARBA00022475"/>
    </source>
</evidence>
<feature type="compositionally biased region" description="Basic and acidic residues" evidence="8">
    <location>
        <begin position="202"/>
        <end position="222"/>
    </location>
</feature>
<dbReference type="InterPro" id="IPR003770">
    <property type="entry name" value="MLTG-like"/>
</dbReference>
<feature type="region of interest" description="Disordered" evidence="8">
    <location>
        <begin position="1"/>
        <end position="248"/>
    </location>
</feature>
<dbReference type="HAMAP" id="MF_02065">
    <property type="entry name" value="MltG"/>
    <property type="match status" value="1"/>
</dbReference>
<sequence>MTEYGRGQGSEPWHPQYPDQQQYGDQGDQGWGGQQAGQGQVPYDQTYAGQQQYGHQGQPQQPYYDSGQHPQAQQNGQYPQGHDGGRHPQAHDSGQYPQTHDDSGQYARVHDGGQYQQAQQHQQYPQQNGYGQQHDDWDTGQGQAIPYGMNPADPYSGQQPGYGTGGQDHYGTPEAYPPPQPPGQRKAPPEPAPDWDPDAPVEEEHPFFTGTDDGRTPPRGDGGDEDYDDDPRASRRGKGGKPGKGKKKNRNGCACLVVALVLAGGLGGVAYVGYDFWKERFGPAEDYSGAGTGSVEIEVKKGAGGNEIANTLKKAGVVKSVSAFTAALKKDKRGDKLQVGFYTLKKEMSAKAALEMMLDPASRNALIIPEGTRNAAVYAKIDDRLGLDKGSTAKAAKERLAALGLPKWATGHPNLKDPLEGFLYPASYPVAKGSKPEEVLKRMVARANEEYEKKDLAGEAAKLNLKSPFELLTVASLVQAEGKTHTDFRQMSEVVYNRLKKDNKESYGKLQFDSTYNYAKGQSKIRISLAEIYKDPHPYNTYYHTDLPPGPIGNPGDEALSAAASPTTDGWYYFVATDGMHKTEFAKTHAEFEKLRDKFNASQQGR</sequence>
<dbReference type="AlphaFoldDB" id="A0A7X0HER9"/>
<dbReference type="GO" id="GO:0005886">
    <property type="term" value="C:plasma membrane"/>
    <property type="evidence" value="ECO:0007669"/>
    <property type="project" value="UniProtKB-SubCell"/>
</dbReference>
<dbReference type="EC" id="4.2.2.29" evidence="7"/>
<comment type="subcellular location">
    <subcellularLocation>
        <location evidence="7">Cell membrane</location>
        <topology evidence="7">Single-pass membrane protein</topology>
    </subcellularLocation>
</comment>
<keyword evidence="2 7" id="KW-0812">Transmembrane</keyword>
<protein>
    <recommendedName>
        <fullName evidence="7">Endolytic murein transglycosylase</fullName>
        <ecNumber evidence="7">4.2.2.29</ecNumber>
    </recommendedName>
    <alternativeName>
        <fullName evidence="7">Peptidoglycan lytic transglycosylase</fullName>
    </alternativeName>
    <alternativeName>
        <fullName evidence="7">Peptidoglycan polymerization terminase</fullName>
    </alternativeName>
</protein>
<comment type="similarity">
    <text evidence="7">Belongs to the transglycosylase MltG family.</text>
</comment>
<dbReference type="GO" id="GO:0008932">
    <property type="term" value="F:lytic endotransglycosylase activity"/>
    <property type="evidence" value="ECO:0007669"/>
    <property type="project" value="UniProtKB-UniRule"/>
</dbReference>
<evidence type="ECO:0000256" key="2">
    <source>
        <dbReference type="ARBA" id="ARBA00022692"/>
    </source>
</evidence>
<dbReference type="PANTHER" id="PTHR30518">
    <property type="entry name" value="ENDOLYTIC MUREIN TRANSGLYCOSYLASE"/>
    <property type="match status" value="1"/>
</dbReference>
<dbReference type="RefSeq" id="WP_185030613.1">
    <property type="nucleotide sequence ID" value="NZ_BNBN01000008.1"/>
</dbReference>
<keyword evidence="6 7" id="KW-0961">Cell wall biogenesis/degradation</keyword>
<feature type="compositionally biased region" description="Polar residues" evidence="8">
    <location>
        <begin position="68"/>
        <end position="78"/>
    </location>
</feature>
<keyword evidence="10" id="KW-1185">Reference proteome</keyword>
<evidence type="ECO:0000256" key="5">
    <source>
        <dbReference type="ARBA" id="ARBA00023239"/>
    </source>
</evidence>